<name>A0A812STJ5_9DINO</name>
<reference evidence="1" key="1">
    <citation type="submission" date="2021-02" db="EMBL/GenBank/DDBJ databases">
        <authorList>
            <person name="Dougan E. K."/>
            <person name="Rhodes N."/>
            <person name="Thang M."/>
            <person name="Chan C."/>
        </authorList>
    </citation>
    <scope>NUCLEOTIDE SEQUENCE</scope>
</reference>
<sequence>MLNWLHVHDKLFSWASNNTDKVSQEAKEYWDRLSGEESVQMLQLEEPERTLPVYWHADGVRVYKQQKCWIYSFGCALKKGPSLSSKLFMLLVRENLVWKPFTHDRIAELIGWIQGVLQRGVFPEHDFEGNAWPRGSPEAEKANRPFAGGYKLAFSGFKGDWEARVLLHKLPRSYNHNYICEHCPASKLSGAFNYRNFAPDAPYLQAQFTHNQYLLMTPPELRSSWTHVPGWTKDRNLEDLLHVLHQGVACCVIPALVCAHLEEKFGDALTLKKLDEELQGSAYTVKMMMYWVHAFMSDVAQETAGGPERARLSYAFAQVQWCFDSSGPWLSDFVRDRSVKLGWAFLMMYQCMSAGNMTSAKRNFKIDEDLMKQLGHIASSTHPNTMDSVTCNRYRALLEYGGIF</sequence>
<accession>A0A812STJ5</accession>
<evidence type="ECO:0000313" key="1">
    <source>
        <dbReference type="EMBL" id="CAE7494781.1"/>
    </source>
</evidence>
<gene>
    <name evidence="1" type="ORF">SNAT2548_LOCUS27718</name>
</gene>
<organism evidence="1 2">
    <name type="scientific">Symbiodinium natans</name>
    <dbReference type="NCBI Taxonomy" id="878477"/>
    <lineage>
        <taxon>Eukaryota</taxon>
        <taxon>Sar</taxon>
        <taxon>Alveolata</taxon>
        <taxon>Dinophyceae</taxon>
        <taxon>Suessiales</taxon>
        <taxon>Symbiodiniaceae</taxon>
        <taxon>Symbiodinium</taxon>
    </lineage>
</organism>
<dbReference type="OrthoDB" id="418398at2759"/>
<evidence type="ECO:0000313" key="2">
    <source>
        <dbReference type="Proteomes" id="UP000604046"/>
    </source>
</evidence>
<dbReference type="Proteomes" id="UP000604046">
    <property type="component" value="Unassembled WGS sequence"/>
</dbReference>
<keyword evidence="2" id="KW-1185">Reference proteome</keyword>
<proteinExistence type="predicted"/>
<comment type="caution">
    <text evidence="1">The sequence shown here is derived from an EMBL/GenBank/DDBJ whole genome shotgun (WGS) entry which is preliminary data.</text>
</comment>
<protein>
    <submittedName>
        <fullName evidence="1">Uncharacterized protein</fullName>
    </submittedName>
</protein>
<dbReference type="EMBL" id="CAJNDS010002485">
    <property type="protein sequence ID" value="CAE7494781.1"/>
    <property type="molecule type" value="Genomic_DNA"/>
</dbReference>
<dbReference type="AlphaFoldDB" id="A0A812STJ5"/>